<dbReference type="InterPro" id="IPR036691">
    <property type="entry name" value="Endo/exonu/phosph_ase_sf"/>
</dbReference>
<name>A0A6J7LGE9_9ZZZZ</name>
<dbReference type="AlphaFoldDB" id="A0A6J7LGE9"/>
<dbReference type="GO" id="GO:0006281">
    <property type="term" value="P:DNA repair"/>
    <property type="evidence" value="ECO:0007669"/>
    <property type="project" value="InterPro"/>
</dbReference>
<dbReference type="InterPro" id="IPR005135">
    <property type="entry name" value="Endo/exonuclease/phosphatase"/>
</dbReference>
<dbReference type="Pfam" id="PF03372">
    <property type="entry name" value="Exo_endo_phos"/>
    <property type="match status" value="1"/>
</dbReference>
<gene>
    <name evidence="7" type="ORF">UFOPK3889_00192</name>
</gene>
<dbReference type="Gene3D" id="3.60.10.10">
    <property type="entry name" value="Endonuclease/exonuclease/phosphatase"/>
    <property type="match status" value="1"/>
</dbReference>
<dbReference type="SUPFAM" id="SSF56219">
    <property type="entry name" value="DNase I-like"/>
    <property type="match status" value="1"/>
</dbReference>
<dbReference type="NCBIfam" id="TIGR00633">
    <property type="entry name" value="xth"/>
    <property type="match status" value="1"/>
</dbReference>
<feature type="domain" description="Endonuclease/exonuclease/phosphatase" evidence="6">
    <location>
        <begin position="3"/>
        <end position="234"/>
    </location>
</feature>
<dbReference type="GO" id="GO:0046872">
    <property type="term" value="F:metal ion binding"/>
    <property type="evidence" value="ECO:0007669"/>
    <property type="project" value="UniProtKB-KW"/>
</dbReference>
<dbReference type="PROSITE" id="PS51435">
    <property type="entry name" value="AP_NUCLEASE_F1_4"/>
    <property type="match status" value="1"/>
</dbReference>
<dbReference type="GO" id="GO:0003677">
    <property type="term" value="F:DNA binding"/>
    <property type="evidence" value="ECO:0007669"/>
    <property type="project" value="InterPro"/>
</dbReference>
<protein>
    <submittedName>
        <fullName evidence="7">Unannotated protein</fullName>
    </submittedName>
</protein>
<dbReference type="PANTHER" id="PTHR43250">
    <property type="entry name" value="EXODEOXYRIBONUCLEASE III"/>
    <property type="match status" value="1"/>
</dbReference>
<keyword evidence="5" id="KW-0460">Magnesium</keyword>
<dbReference type="GO" id="GO:0004519">
    <property type="term" value="F:endonuclease activity"/>
    <property type="evidence" value="ECO:0007669"/>
    <property type="project" value="InterPro"/>
</dbReference>
<reference evidence="7" key="1">
    <citation type="submission" date="2020-05" db="EMBL/GenBank/DDBJ databases">
        <authorList>
            <person name="Chiriac C."/>
            <person name="Salcher M."/>
            <person name="Ghai R."/>
            <person name="Kavagutti S V."/>
        </authorList>
    </citation>
    <scope>NUCLEOTIDE SEQUENCE</scope>
</reference>
<proteinExistence type="inferred from homology"/>
<comment type="similarity">
    <text evidence="2">Belongs to the DNA repair enzymes AP/ExoA family.</text>
</comment>
<evidence type="ECO:0000259" key="6">
    <source>
        <dbReference type="Pfam" id="PF03372"/>
    </source>
</evidence>
<dbReference type="InterPro" id="IPR020847">
    <property type="entry name" value="AP_endonuclease_F1_BS"/>
</dbReference>
<dbReference type="GO" id="GO:0008311">
    <property type="term" value="F:double-stranded DNA 3'-5' DNA exonuclease activity"/>
    <property type="evidence" value="ECO:0007669"/>
    <property type="project" value="InterPro"/>
</dbReference>
<dbReference type="PANTHER" id="PTHR43250:SF2">
    <property type="entry name" value="EXODEOXYRIBONUCLEASE III"/>
    <property type="match status" value="1"/>
</dbReference>
<evidence type="ECO:0000256" key="4">
    <source>
        <dbReference type="ARBA" id="ARBA00022801"/>
    </source>
</evidence>
<dbReference type="InterPro" id="IPR004808">
    <property type="entry name" value="AP_endonuc_1"/>
</dbReference>
<sequence>MVRVEEWLLDVQPDVVCMQETKMAEDAFPTETFAAMGYESVHHGQGQWNGVAILSRVGLENPVRNFADGQEPDPEARLVTATCAGIRVSSVYVPNGRELDHDHYKYKLAWMKRLIDHLDADTSPTQGVIVTGDYNIAPEDQDVYNPADFVGATHVSEAERQVLRDLEAWGMSDVFRHHHSDDKLYSWWDYRAGGFNQNKGMRIDLILATQSVLEKTRWTIVDRQARKGEKPSDHAPVLVDIDV</sequence>
<dbReference type="NCBIfam" id="TIGR00195">
    <property type="entry name" value="exoDNase_III"/>
    <property type="match status" value="1"/>
</dbReference>
<evidence type="ECO:0000313" key="7">
    <source>
        <dbReference type="EMBL" id="CAB4967388.1"/>
    </source>
</evidence>
<dbReference type="CDD" id="cd09086">
    <property type="entry name" value="ExoIII-like_AP-endo"/>
    <property type="match status" value="1"/>
</dbReference>
<evidence type="ECO:0000256" key="3">
    <source>
        <dbReference type="ARBA" id="ARBA00022723"/>
    </source>
</evidence>
<keyword evidence="3" id="KW-0479">Metal-binding</keyword>
<dbReference type="EMBL" id="CAFBNZ010000018">
    <property type="protein sequence ID" value="CAB4967388.1"/>
    <property type="molecule type" value="Genomic_DNA"/>
</dbReference>
<organism evidence="7">
    <name type="scientific">freshwater metagenome</name>
    <dbReference type="NCBI Taxonomy" id="449393"/>
    <lineage>
        <taxon>unclassified sequences</taxon>
        <taxon>metagenomes</taxon>
        <taxon>ecological metagenomes</taxon>
    </lineage>
</organism>
<evidence type="ECO:0000256" key="2">
    <source>
        <dbReference type="ARBA" id="ARBA00007092"/>
    </source>
</evidence>
<dbReference type="InterPro" id="IPR037493">
    <property type="entry name" value="ExoIII-like"/>
</dbReference>
<accession>A0A6J7LGE9</accession>
<evidence type="ECO:0000256" key="1">
    <source>
        <dbReference type="ARBA" id="ARBA00001946"/>
    </source>
</evidence>
<evidence type="ECO:0000256" key="5">
    <source>
        <dbReference type="ARBA" id="ARBA00022842"/>
    </source>
</evidence>
<dbReference type="PROSITE" id="PS00726">
    <property type="entry name" value="AP_NUCLEASE_F1_1"/>
    <property type="match status" value="1"/>
</dbReference>
<comment type="cofactor">
    <cofactor evidence="1">
        <name>Mg(2+)</name>
        <dbReference type="ChEBI" id="CHEBI:18420"/>
    </cofactor>
</comment>
<keyword evidence="4" id="KW-0378">Hydrolase</keyword>